<evidence type="ECO:0000313" key="13">
    <source>
        <dbReference type="EMBL" id="GHD63077.1"/>
    </source>
</evidence>
<dbReference type="CDD" id="cd12912">
    <property type="entry name" value="PDC2_MCP_like"/>
    <property type="match status" value="1"/>
</dbReference>
<dbReference type="SUPFAM" id="SSF58104">
    <property type="entry name" value="Methyl-accepting chemotaxis protein (MCP) signaling domain"/>
    <property type="match status" value="1"/>
</dbReference>
<accession>A0ABQ3GZL5</accession>
<dbReference type="RefSeq" id="WP_189460343.1">
    <property type="nucleotide sequence ID" value="NZ_BMYO01000005.1"/>
</dbReference>
<evidence type="ECO:0000256" key="10">
    <source>
        <dbReference type="SAM" id="Phobius"/>
    </source>
</evidence>
<dbReference type="CDD" id="cd06225">
    <property type="entry name" value="HAMP"/>
    <property type="match status" value="1"/>
</dbReference>
<keyword evidence="3" id="KW-0145">Chemotaxis</keyword>
<dbReference type="Gene3D" id="1.10.287.950">
    <property type="entry name" value="Methyl-accepting chemotaxis protein"/>
    <property type="match status" value="1"/>
</dbReference>
<dbReference type="Pfam" id="PF00672">
    <property type="entry name" value="HAMP"/>
    <property type="match status" value="1"/>
</dbReference>
<keyword evidence="2" id="KW-1003">Cell membrane</keyword>
<dbReference type="SMART" id="SM00304">
    <property type="entry name" value="HAMP"/>
    <property type="match status" value="1"/>
</dbReference>
<comment type="subcellular location">
    <subcellularLocation>
        <location evidence="1">Cell membrane</location>
        <topology evidence="1">Multi-pass membrane protein</topology>
    </subcellularLocation>
</comment>
<keyword evidence="5 10" id="KW-1133">Transmembrane helix</keyword>
<keyword evidence="4 10" id="KW-0812">Transmembrane</keyword>
<dbReference type="PROSITE" id="PS50111">
    <property type="entry name" value="CHEMOTAXIS_TRANSDUC_2"/>
    <property type="match status" value="1"/>
</dbReference>
<evidence type="ECO:0000259" key="11">
    <source>
        <dbReference type="PROSITE" id="PS50111"/>
    </source>
</evidence>
<dbReference type="EMBL" id="BMYO01000005">
    <property type="protein sequence ID" value="GHD63077.1"/>
    <property type="molecule type" value="Genomic_DNA"/>
</dbReference>
<dbReference type="PROSITE" id="PS50885">
    <property type="entry name" value="HAMP"/>
    <property type="match status" value="1"/>
</dbReference>
<dbReference type="InterPro" id="IPR003660">
    <property type="entry name" value="HAMP_dom"/>
</dbReference>
<dbReference type="CDD" id="cd12913">
    <property type="entry name" value="PDC1_MCP_like"/>
    <property type="match status" value="1"/>
</dbReference>
<dbReference type="PRINTS" id="PR00260">
    <property type="entry name" value="CHEMTRNSDUCR"/>
</dbReference>
<dbReference type="PANTHER" id="PTHR32089:SF117">
    <property type="entry name" value="METHYL ACCEPTING SENSORY TRANSDUCER WITH CACHE_1 SMALL MOLECULE BINDING DOMAIN"/>
    <property type="match status" value="1"/>
</dbReference>
<dbReference type="Pfam" id="PF02743">
    <property type="entry name" value="dCache_1"/>
    <property type="match status" value="1"/>
</dbReference>
<feature type="domain" description="HAMP" evidence="12">
    <location>
        <begin position="296"/>
        <end position="350"/>
    </location>
</feature>
<dbReference type="Pfam" id="PF00015">
    <property type="entry name" value="MCPsignal"/>
    <property type="match status" value="1"/>
</dbReference>
<dbReference type="SMART" id="SM00283">
    <property type="entry name" value="MA"/>
    <property type="match status" value="1"/>
</dbReference>
<keyword evidence="14" id="KW-1185">Reference proteome</keyword>
<reference evidence="14" key="1">
    <citation type="journal article" date="2019" name="Int. J. Syst. Evol. Microbiol.">
        <title>The Global Catalogue of Microorganisms (GCM) 10K type strain sequencing project: providing services to taxonomists for standard genome sequencing and annotation.</title>
        <authorList>
            <consortium name="The Broad Institute Genomics Platform"/>
            <consortium name="The Broad Institute Genome Sequencing Center for Infectious Disease"/>
            <person name="Wu L."/>
            <person name="Ma J."/>
        </authorList>
    </citation>
    <scope>NUCLEOTIDE SEQUENCE [LARGE SCALE GENOMIC DNA]</scope>
    <source>
        <strain evidence="14">KCTC 23701</strain>
    </source>
</reference>
<evidence type="ECO:0000256" key="7">
    <source>
        <dbReference type="ARBA" id="ARBA00023224"/>
    </source>
</evidence>
<keyword evidence="6 10" id="KW-0472">Membrane</keyword>
<dbReference type="InterPro" id="IPR004089">
    <property type="entry name" value="MCPsignal_dom"/>
</dbReference>
<comment type="caution">
    <text evidence="13">The sequence shown here is derived from an EMBL/GenBank/DDBJ whole genome shotgun (WGS) entry which is preliminary data.</text>
</comment>
<evidence type="ECO:0000256" key="3">
    <source>
        <dbReference type="ARBA" id="ARBA00022500"/>
    </source>
</evidence>
<feature type="transmembrane region" description="Helical" evidence="10">
    <location>
        <begin position="272"/>
        <end position="295"/>
    </location>
</feature>
<evidence type="ECO:0000256" key="6">
    <source>
        <dbReference type="ARBA" id="ARBA00023136"/>
    </source>
</evidence>
<evidence type="ECO:0000259" key="12">
    <source>
        <dbReference type="PROSITE" id="PS50885"/>
    </source>
</evidence>
<dbReference type="InterPro" id="IPR004090">
    <property type="entry name" value="Chemotax_Me-accpt_rcpt"/>
</dbReference>
<organism evidence="13 14">
    <name type="scientific">Jeongeupia chitinilytica</name>
    <dbReference type="NCBI Taxonomy" id="1041641"/>
    <lineage>
        <taxon>Bacteria</taxon>
        <taxon>Pseudomonadati</taxon>
        <taxon>Pseudomonadota</taxon>
        <taxon>Betaproteobacteria</taxon>
        <taxon>Neisseriales</taxon>
        <taxon>Chitinibacteraceae</taxon>
        <taxon>Jeongeupia</taxon>
    </lineage>
</organism>
<evidence type="ECO:0000256" key="2">
    <source>
        <dbReference type="ARBA" id="ARBA00022475"/>
    </source>
</evidence>
<protein>
    <submittedName>
        <fullName evidence="13">Methyl-accepting chemotaxis protein</fullName>
    </submittedName>
</protein>
<evidence type="ECO:0000313" key="14">
    <source>
        <dbReference type="Proteomes" id="UP000604737"/>
    </source>
</evidence>
<evidence type="ECO:0000256" key="9">
    <source>
        <dbReference type="PROSITE-ProRule" id="PRU00284"/>
    </source>
</evidence>
<feature type="domain" description="Methyl-accepting transducer" evidence="11">
    <location>
        <begin position="355"/>
        <end position="591"/>
    </location>
</feature>
<proteinExistence type="inferred from homology"/>
<comment type="similarity">
    <text evidence="8">Belongs to the methyl-accepting chemotaxis (MCP) protein family.</text>
</comment>
<name>A0ABQ3GZL5_9NEIS</name>
<dbReference type="Proteomes" id="UP000604737">
    <property type="component" value="Unassembled WGS sequence"/>
</dbReference>
<dbReference type="SUPFAM" id="SSF103190">
    <property type="entry name" value="Sensory domain-like"/>
    <property type="match status" value="1"/>
</dbReference>
<evidence type="ECO:0000256" key="8">
    <source>
        <dbReference type="ARBA" id="ARBA00029447"/>
    </source>
</evidence>
<dbReference type="InterPro" id="IPR029151">
    <property type="entry name" value="Sensor-like_sf"/>
</dbReference>
<evidence type="ECO:0000256" key="4">
    <source>
        <dbReference type="ARBA" id="ARBA00022692"/>
    </source>
</evidence>
<evidence type="ECO:0000256" key="5">
    <source>
        <dbReference type="ARBA" id="ARBA00022989"/>
    </source>
</evidence>
<dbReference type="Gene3D" id="3.30.450.20">
    <property type="entry name" value="PAS domain"/>
    <property type="match status" value="2"/>
</dbReference>
<dbReference type="InterPro" id="IPR033479">
    <property type="entry name" value="dCache_1"/>
</dbReference>
<dbReference type="PANTHER" id="PTHR32089">
    <property type="entry name" value="METHYL-ACCEPTING CHEMOTAXIS PROTEIN MCPB"/>
    <property type="match status" value="1"/>
</dbReference>
<gene>
    <name evidence="13" type="ORF">GCM10007350_19780</name>
</gene>
<dbReference type="CDD" id="cd11386">
    <property type="entry name" value="MCP_signal"/>
    <property type="match status" value="1"/>
</dbReference>
<evidence type="ECO:0000256" key="1">
    <source>
        <dbReference type="ARBA" id="ARBA00004651"/>
    </source>
</evidence>
<sequence>MQSLRTKLVVFVAALSALITILLSVAAYTSMRTQILGALADEIHSTAIGYNVALTNWVEGKQHILAGTAHALGTTAELHGPLVQAAKSAKFDSTYIGTVDKQMVQDHPLNLPKDYDPTSRPWYKQAVAAGQAIVTPPYVDASTRQLVLTFAAPVKDAAGTLKGVAAADIYLDGVVKDVLNIKLPGNGYAFLAGKDGKVLAHADANKVLKPISDFAPELSADKLTAIAGDSALTEAVIDGKAKFVDVQPIDGTEFELVLVVDKGIALAPLDRLLWLSVGALVAMLAVIVPLSGVLVRRMLAGLVRVRDAMSEIAQGGGDLTRKIDVSGNDEIAETAQAFNRFTDQLRGMFGELQRENEQLTRGVADIDQLVKQLSTDSQALSDLSASNAATIEEITVSISHIADNAREADQLVNATGALSGESAATVKAVADEVGKSAEAVSELAGLLDGLNQRAQDISGIIRVISDIADQTNLLALNAAIEAARAGETGRGFAVVADEVRKLAERTGQATLEITGMIDGVRAETAAAVNNMERTHAAVQSGVSLSNTAAEKIAHIRENMDEVMRRMSEIALSTSEQQNATTAMAQSAEHITTQMHKSDAAMQRATSTVHQLNEMATFLRQMFGKFRL</sequence>
<keyword evidence="7 9" id="KW-0807">Transducer</keyword>